<gene>
    <name evidence="2" type="ORF">E2650_18115</name>
</gene>
<evidence type="ECO:0000313" key="2">
    <source>
        <dbReference type="EMBL" id="MDG5901776.1"/>
    </source>
</evidence>
<protein>
    <submittedName>
        <fullName evidence="2">DUF1837 domain-containing protein</fullName>
    </submittedName>
</protein>
<reference evidence="2" key="1">
    <citation type="journal article" date="2019" name="Int J Environ Res Public Health">
        <title>Characterization of Chromosome-Mediated BlaOXA-894 in Shewanella xiamenensis Isolated from Pig Wastewater.</title>
        <authorList>
            <person name="Zou H."/>
            <person name="Zhou Z."/>
            <person name="Xia H."/>
            <person name="Zhao Q."/>
            <person name="Li X."/>
        </authorList>
    </citation>
    <scope>NUCLEOTIDE SEQUENCE</scope>
    <source>
        <strain evidence="2">2015oxa</strain>
    </source>
</reference>
<sequence>MNFEVLVDEQFMDICLDKNLNPIKNKNVLSIINDFQDGKWRYSKFRKFIWDNIAETALSYDERKSLVNESYSALVESAKSLRLTDTASTIGQGSELAEIILYGIMKHHYGALPAVPKIFYKQNAQDNAKGADSVHIVLKNDEDFTIWFGEAKFFNDISNERLNEIVKSVGNSLATDKLKRENAIITNIKDIDSLIDNESLKSNIKNALSAKNSIDSIKPKLHIPILLLHECEYTSSCTTISESYKQNVIKFHHQRATAYFKKHLKALKDIHLYEKITFHLILFPVPNKTPIIDSFIKDVKHYKEAEKDV</sequence>
<dbReference type="AlphaFoldDB" id="A0AAW6R256"/>
<dbReference type="InterPro" id="IPR014976">
    <property type="entry name" value="AbpA_HamA_C"/>
</dbReference>
<reference evidence="2" key="2">
    <citation type="submission" date="2019-04" db="EMBL/GenBank/DDBJ databases">
        <authorList>
            <person name="Zou H."/>
        </authorList>
    </citation>
    <scope>NUCLEOTIDE SEQUENCE</scope>
    <source>
        <strain evidence="2">2015oxa</strain>
    </source>
</reference>
<name>A0AAW6R256_9GAMM</name>
<dbReference type="Pfam" id="PF08878">
    <property type="entry name" value="HamA"/>
    <property type="match status" value="1"/>
</dbReference>
<dbReference type="RefSeq" id="WP_279255681.1">
    <property type="nucleotide sequence ID" value="NZ_SUNE01000018.1"/>
</dbReference>
<evidence type="ECO:0000259" key="1">
    <source>
        <dbReference type="Pfam" id="PF08878"/>
    </source>
</evidence>
<dbReference type="EMBL" id="SUNE01000018">
    <property type="protein sequence ID" value="MDG5901776.1"/>
    <property type="molecule type" value="Genomic_DNA"/>
</dbReference>
<comment type="caution">
    <text evidence="2">The sequence shown here is derived from an EMBL/GenBank/DDBJ whole genome shotgun (WGS) entry which is preliminary data.</text>
</comment>
<organism evidence="2">
    <name type="scientific">Shewanella xiamenensis</name>
    <dbReference type="NCBI Taxonomy" id="332186"/>
    <lineage>
        <taxon>Bacteria</taxon>
        <taxon>Pseudomonadati</taxon>
        <taxon>Pseudomonadota</taxon>
        <taxon>Gammaproteobacteria</taxon>
        <taxon>Alteromonadales</taxon>
        <taxon>Shewanellaceae</taxon>
        <taxon>Shewanella</taxon>
    </lineage>
</organism>
<accession>A0AAW6R256</accession>
<feature type="domain" description="Anti-bacteriophage protein A/HamA C-terminal" evidence="1">
    <location>
        <begin position="11"/>
        <end position="298"/>
    </location>
</feature>
<proteinExistence type="predicted"/>
<dbReference type="Proteomes" id="UP001152518">
    <property type="component" value="Unassembled WGS sequence"/>
</dbReference>